<comment type="similarity">
    <text evidence="2">Belongs to the cytochrome P450 family.</text>
</comment>
<organism evidence="9 10">
    <name type="scientific">Gibberella subglutinans</name>
    <name type="common">Fusarium subglutinans</name>
    <dbReference type="NCBI Taxonomy" id="42677"/>
    <lineage>
        <taxon>Eukaryota</taxon>
        <taxon>Fungi</taxon>
        <taxon>Dikarya</taxon>
        <taxon>Ascomycota</taxon>
        <taxon>Pezizomycotina</taxon>
        <taxon>Sordariomycetes</taxon>
        <taxon>Hypocreomycetidae</taxon>
        <taxon>Hypocreales</taxon>
        <taxon>Nectriaceae</taxon>
        <taxon>Fusarium</taxon>
        <taxon>Fusarium fujikuroi species complex</taxon>
    </lineage>
</organism>
<dbReference type="CDD" id="cd11061">
    <property type="entry name" value="CYP67-like"/>
    <property type="match status" value="1"/>
</dbReference>
<dbReference type="PANTHER" id="PTHR24305">
    <property type="entry name" value="CYTOCHROME P450"/>
    <property type="match status" value="1"/>
</dbReference>
<dbReference type="OrthoDB" id="6692864at2759"/>
<dbReference type="InterPro" id="IPR036396">
    <property type="entry name" value="Cyt_P450_sf"/>
</dbReference>
<evidence type="ECO:0000313" key="9">
    <source>
        <dbReference type="EMBL" id="KAF5613733.1"/>
    </source>
</evidence>
<feature type="transmembrane region" description="Helical" evidence="8">
    <location>
        <begin position="458"/>
        <end position="477"/>
    </location>
</feature>
<evidence type="ECO:0000256" key="1">
    <source>
        <dbReference type="ARBA" id="ARBA00001971"/>
    </source>
</evidence>
<evidence type="ECO:0000256" key="7">
    <source>
        <dbReference type="ARBA" id="ARBA00023033"/>
    </source>
</evidence>
<evidence type="ECO:0000256" key="4">
    <source>
        <dbReference type="ARBA" id="ARBA00022723"/>
    </source>
</evidence>
<dbReference type="InterPro" id="IPR027417">
    <property type="entry name" value="P-loop_NTPase"/>
</dbReference>
<keyword evidence="7" id="KW-0503">Monooxygenase</keyword>
<dbReference type="SUPFAM" id="SSF102405">
    <property type="entry name" value="MCP/YpsA-like"/>
    <property type="match status" value="1"/>
</dbReference>
<dbReference type="Gene3D" id="3.40.50.300">
    <property type="entry name" value="P-loop containing nucleotide triphosphate hydrolases"/>
    <property type="match status" value="1"/>
</dbReference>
<keyword evidence="6" id="KW-0408">Iron</keyword>
<dbReference type="Gene3D" id="3.40.50.450">
    <property type="match status" value="1"/>
</dbReference>
<dbReference type="Gene3D" id="1.10.630.10">
    <property type="entry name" value="Cytochrome P450"/>
    <property type="match status" value="1"/>
</dbReference>
<keyword evidence="5" id="KW-0560">Oxidoreductase</keyword>
<dbReference type="GO" id="GO:0009691">
    <property type="term" value="P:cytokinin biosynthetic process"/>
    <property type="evidence" value="ECO:0007669"/>
    <property type="project" value="InterPro"/>
</dbReference>
<comment type="caution">
    <text evidence="9">The sequence shown here is derived from an EMBL/GenBank/DDBJ whole genome shotgun (WGS) entry which is preliminary data.</text>
</comment>
<evidence type="ECO:0000256" key="3">
    <source>
        <dbReference type="ARBA" id="ARBA00022617"/>
    </source>
</evidence>
<dbReference type="InterPro" id="IPR031100">
    <property type="entry name" value="LOG_fam"/>
</dbReference>
<dbReference type="InterPro" id="IPR005269">
    <property type="entry name" value="LOG"/>
</dbReference>
<dbReference type="SUPFAM" id="SSF48264">
    <property type="entry name" value="Cytochrome P450"/>
    <property type="match status" value="1"/>
</dbReference>
<reference evidence="9 10" key="1">
    <citation type="submission" date="2020-05" db="EMBL/GenBank/DDBJ databases">
        <title>Identification and distribution of gene clusters putatively required for synthesis of sphingolipid metabolism inhibitors in phylogenetically diverse species of the filamentous fungus Fusarium.</title>
        <authorList>
            <person name="Kim H.-S."/>
            <person name="Busman M."/>
            <person name="Brown D.W."/>
            <person name="Divon H."/>
            <person name="Uhlig S."/>
            <person name="Proctor R.H."/>
        </authorList>
    </citation>
    <scope>NUCLEOTIDE SEQUENCE [LARGE SCALE GENOMIC DNA]</scope>
    <source>
        <strain evidence="9 10">NRRL 66333</strain>
    </source>
</reference>
<evidence type="ECO:0000313" key="10">
    <source>
        <dbReference type="Proteomes" id="UP000547976"/>
    </source>
</evidence>
<dbReference type="GO" id="GO:0008168">
    <property type="term" value="F:methyltransferase activity"/>
    <property type="evidence" value="ECO:0007669"/>
    <property type="project" value="UniProtKB-KW"/>
</dbReference>
<sequence length="892" mass="99891">MEATNRFLIGVFGPTGAGKTKLGASIAKSVHGQVISVDSLQCYSPGSIITAKPTPEETDGIDHHMIGYLEADEEPTNFVAEAIKKLEELYDHGAIPVVVGGSTSLTLPLLRDALNRGWRMAAITLLPHQSTYLSNIESRLDEMVEAGLLEELSGLKLLEDKHLNGNPNFHKGIRKAIGYQELYPYLEARRSDSHFDQLLKTGLASMKENTFQYGISQLEWIRQALSPFLHAQKIANMSLTVVDKASWISDVEKPAIRMASDFCHASTSLSFHSINGPKPRVLCIFGGSSSGSDPSHIEAAKSLGRVCHENSIKLVYGGSTTGVMGAIASTLVELSGPDAVHGIIPEALLKHEAKESGRHPKDPAYARYGKQTVVKDMHTRKRLMIQEVIDGREGSGFVGLSGGYGTLEELFEVITWHQLGIHDRGVCVLNTGGFFDGLVNWLGVLTHLFIFRRGEWNLYVLNILQAFAVLESILIYFVARAVEGEDSNIWKVTAISSCSTLSTLIGLSISMLIYRGWFHRLRRFPGPFWARLSNLYITFRAFKKFCLFEEVQQLHRKYGDIVRIGPSELSIIDPRDLQALHSNSSPCTKGPWYSIEHPIKALQMTRDKEEHAYRRNAWDLAFSSKALREYEARVAGYTSQLVEQIEASQGTPIDASLWFKFYSFDVMGDLAFGRTFDMLKNGTAHTFMELVHSNMLMAGSLSHLSWIFPMLKRIPILNQKNLEFQEWLKQQVDWRQKNKPDLPDVFSWILSVYNALNKPTAQDNINLRGDAQLIAVAGSDTTAASLTCLFFELAINPETCLTLRRELDQHYAEHDKPDHSSLSKLRYLQACINETMRLYPAIPSGLQRVTPPEGLDIGNTHLPSDTIVTIPTYTFNRDERLFTQADKFIPER</sequence>
<dbReference type="PRINTS" id="PR00385">
    <property type="entry name" value="P450"/>
</dbReference>
<feature type="transmembrane region" description="Helical" evidence="8">
    <location>
        <begin position="489"/>
        <end position="514"/>
    </location>
</feature>
<name>A0A8H5QGM0_GIBSU</name>
<evidence type="ECO:0000256" key="5">
    <source>
        <dbReference type="ARBA" id="ARBA00023002"/>
    </source>
</evidence>
<dbReference type="Pfam" id="PF03641">
    <property type="entry name" value="Lysine_decarbox"/>
    <property type="match status" value="1"/>
</dbReference>
<keyword evidence="9" id="KW-0808">Transferase</keyword>
<comment type="cofactor">
    <cofactor evidence="1">
        <name>heme</name>
        <dbReference type="ChEBI" id="CHEBI:30413"/>
    </cofactor>
</comment>
<dbReference type="GO" id="GO:0032259">
    <property type="term" value="P:methylation"/>
    <property type="evidence" value="ECO:0007669"/>
    <property type="project" value="UniProtKB-KW"/>
</dbReference>
<keyword evidence="4" id="KW-0479">Metal-binding</keyword>
<dbReference type="EMBL" id="JAAOAV010000002">
    <property type="protein sequence ID" value="KAF5613733.1"/>
    <property type="molecule type" value="Genomic_DNA"/>
</dbReference>
<keyword evidence="3" id="KW-0349">Heme</keyword>
<dbReference type="GO" id="GO:0005506">
    <property type="term" value="F:iron ion binding"/>
    <property type="evidence" value="ECO:0007669"/>
    <property type="project" value="InterPro"/>
</dbReference>
<dbReference type="PANTHER" id="PTHR24305:SF187">
    <property type="entry name" value="P450, PUTATIVE (EUROFUNG)-RELATED"/>
    <property type="match status" value="1"/>
</dbReference>
<keyword evidence="8" id="KW-1133">Transmembrane helix</keyword>
<evidence type="ECO:0000256" key="8">
    <source>
        <dbReference type="SAM" id="Phobius"/>
    </source>
</evidence>
<evidence type="ECO:0000256" key="6">
    <source>
        <dbReference type="ARBA" id="ARBA00023004"/>
    </source>
</evidence>
<dbReference type="NCBIfam" id="TIGR00730">
    <property type="entry name" value="Rossman fold protein, TIGR00730 family"/>
    <property type="match status" value="1"/>
</dbReference>
<dbReference type="InterPro" id="IPR001128">
    <property type="entry name" value="Cyt_P450"/>
</dbReference>
<accession>A0A8H5QGM0</accession>
<dbReference type="InterPro" id="IPR050121">
    <property type="entry name" value="Cytochrome_P450_monoxygenase"/>
</dbReference>
<dbReference type="GeneID" id="59316049"/>
<dbReference type="GO" id="GO:0016705">
    <property type="term" value="F:oxidoreductase activity, acting on paired donors, with incorporation or reduction of molecular oxygen"/>
    <property type="evidence" value="ECO:0007669"/>
    <property type="project" value="InterPro"/>
</dbReference>
<dbReference type="Pfam" id="PF01715">
    <property type="entry name" value="IPPT"/>
    <property type="match status" value="2"/>
</dbReference>
<dbReference type="Proteomes" id="UP000547976">
    <property type="component" value="Unassembled WGS sequence"/>
</dbReference>
<dbReference type="GO" id="GO:0020037">
    <property type="term" value="F:heme binding"/>
    <property type="evidence" value="ECO:0007669"/>
    <property type="project" value="InterPro"/>
</dbReference>
<dbReference type="Pfam" id="PF00067">
    <property type="entry name" value="p450"/>
    <property type="match status" value="1"/>
</dbReference>
<keyword evidence="9" id="KW-0489">Methyltransferase</keyword>
<proteinExistence type="inferred from homology"/>
<dbReference type="GO" id="GO:0016787">
    <property type="term" value="F:hydrolase activity"/>
    <property type="evidence" value="ECO:0007669"/>
    <property type="project" value="InterPro"/>
</dbReference>
<dbReference type="GO" id="GO:0004497">
    <property type="term" value="F:monooxygenase activity"/>
    <property type="evidence" value="ECO:0007669"/>
    <property type="project" value="UniProtKB-KW"/>
</dbReference>
<evidence type="ECO:0000256" key="2">
    <source>
        <dbReference type="ARBA" id="ARBA00010617"/>
    </source>
</evidence>
<dbReference type="AlphaFoldDB" id="A0A8H5QGM0"/>
<dbReference type="SUPFAM" id="SSF52540">
    <property type="entry name" value="P-loop containing nucleoside triphosphate hydrolases"/>
    <property type="match status" value="1"/>
</dbReference>
<keyword evidence="10" id="KW-1185">Reference proteome</keyword>
<keyword evidence="8" id="KW-0812">Transmembrane</keyword>
<dbReference type="RefSeq" id="XP_036543868.1">
    <property type="nucleotide sequence ID" value="XM_036681331.1"/>
</dbReference>
<gene>
    <name evidence="9" type="ORF">FSUBG_345</name>
</gene>
<keyword evidence="8" id="KW-0472">Membrane</keyword>
<protein>
    <submittedName>
        <fullName evidence="9">Pisatin demethylase cytochrome P450</fullName>
    </submittedName>
</protein>